<name>A0A0E0BX15_9ORYZ</name>
<dbReference type="Proteomes" id="UP000008021">
    <property type="component" value="Chromosome 1"/>
</dbReference>
<feature type="region of interest" description="Disordered" evidence="1">
    <location>
        <begin position="1"/>
        <end position="70"/>
    </location>
</feature>
<proteinExistence type="predicted"/>
<dbReference type="AlphaFoldDB" id="A0A0E0BX15"/>
<reference evidence="2" key="2">
    <citation type="submission" date="2018-05" db="EMBL/GenBank/DDBJ databases">
        <title>OmerRS3 (Oryza meridionalis Reference Sequence Version 3).</title>
        <authorList>
            <person name="Zhang J."/>
            <person name="Kudrna D."/>
            <person name="Lee S."/>
            <person name="Talag J."/>
            <person name="Welchert J."/>
            <person name="Wing R.A."/>
        </authorList>
    </citation>
    <scope>NUCLEOTIDE SEQUENCE [LARGE SCALE GENOMIC DNA]</scope>
    <source>
        <strain evidence="2">cv. OR44</strain>
    </source>
</reference>
<dbReference type="HOGENOM" id="CLU_2762047_0_0_1"/>
<accession>A0A0E0BX15</accession>
<keyword evidence="3" id="KW-1185">Reference proteome</keyword>
<reference evidence="2" key="1">
    <citation type="submission" date="2015-04" db="UniProtKB">
        <authorList>
            <consortium name="EnsemblPlants"/>
        </authorList>
    </citation>
    <scope>IDENTIFICATION</scope>
</reference>
<sequence>MLSSKPKCPLTPTTSDPRPDPGRGRAAQVRAARGWPEKTNPGDGDRKSVDGRNLARRTGYRLDQPPPETR</sequence>
<protein>
    <submittedName>
        <fullName evidence="2">Uncharacterized protein</fullName>
    </submittedName>
</protein>
<evidence type="ECO:0000313" key="2">
    <source>
        <dbReference type="EnsemblPlants" id="OMERI01G02800.1"/>
    </source>
</evidence>
<dbReference type="Gramene" id="OMERI01G02800.1">
    <property type="protein sequence ID" value="OMERI01G02800.1"/>
    <property type="gene ID" value="OMERI01G02800"/>
</dbReference>
<organism evidence="2">
    <name type="scientific">Oryza meridionalis</name>
    <dbReference type="NCBI Taxonomy" id="40149"/>
    <lineage>
        <taxon>Eukaryota</taxon>
        <taxon>Viridiplantae</taxon>
        <taxon>Streptophyta</taxon>
        <taxon>Embryophyta</taxon>
        <taxon>Tracheophyta</taxon>
        <taxon>Spermatophyta</taxon>
        <taxon>Magnoliopsida</taxon>
        <taxon>Liliopsida</taxon>
        <taxon>Poales</taxon>
        <taxon>Poaceae</taxon>
        <taxon>BOP clade</taxon>
        <taxon>Oryzoideae</taxon>
        <taxon>Oryzeae</taxon>
        <taxon>Oryzinae</taxon>
        <taxon>Oryza</taxon>
    </lineage>
</organism>
<evidence type="ECO:0000256" key="1">
    <source>
        <dbReference type="SAM" id="MobiDB-lite"/>
    </source>
</evidence>
<feature type="compositionally biased region" description="Low complexity" evidence="1">
    <location>
        <begin position="24"/>
        <end position="34"/>
    </location>
</feature>
<dbReference type="EnsemblPlants" id="OMERI01G02800.1">
    <property type="protein sequence ID" value="OMERI01G02800.1"/>
    <property type="gene ID" value="OMERI01G02800"/>
</dbReference>
<evidence type="ECO:0000313" key="3">
    <source>
        <dbReference type="Proteomes" id="UP000008021"/>
    </source>
</evidence>